<dbReference type="EMBL" id="DUZY01000004">
    <property type="protein sequence ID" value="DAD37326.1"/>
    <property type="molecule type" value="Genomic_DNA"/>
</dbReference>
<evidence type="ECO:0000313" key="2">
    <source>
        <dbReference type="Proteomes" id="UP000607653"/>
    </source>
</evidence>
<organism evidence="1 2">
    <name type="scientific">Nelumbo nucifera</name>
    <name type="common">Sacred lotus</name>
    <dbReference type="NCBI Taxonomy" id="4432"/>
    <lineage>
        <taxon>Eukaryota</taxon>
        <taxon>Viridiplantae</taxon>
        <taxon>Streptophyta</taxon>
        <taxon>Embryophyta</taxon>
        <taxon>Tracheophyta</taxon>
        <taxon>Spermatophyta</taxon>
        <taxon>Magnoliopsida</taxon>
        <taxon>Proteales</taxon>
        <taxon>Nelumbonaceae</taxon>
        <taxon>Nelumbo</taxon>
    </lineage>
</organism>
<dbReference type="Proteomes" id="UP000607653">
    <property type="component" value="Unassembled WGS sequence"/>
</dbReference>
<sequence length="50" mass="5756">MILHLRRTIPVLRPPPHDRCKNSGSYSATLRRSPSHVIDFCNGLKRSFSH</sequence>
<keyword evidence="2" id="KW-1185">Reference proteome</keyword>
<gene>
    <name evidence="1" type="ORF">HUJ06_007967</name>
</gene>
<dbReference type="AlphaFoldDB" id="A0A822Z2X1"/>
<proteinExistence type="predicted"/>
<protein>
    <submittedName>
        <fullName evidence="1">Uncharacterized protein</fullName>
    </submittedName>
</protein>
<comment type="caution">
    <text evidence="1">The sequence shown here is derived from an EMBL/GenBank/DDBJ whole genome shotgun (WGS) entry which is preliminary data.</text>
</comment>
<evidence type="ECO:0000313" key="1">
    <source>
        <dbReference type="EMBL" id="DAD37326.1"/>
    </source>
</evidence>
<name>A0A822Z2X1_NELNU</name>
<accession>A0A822Z2X1</accession>
<reference evidence="1 2" key="1">
    <citation type="journal article" date="2020" name="Mol. Biol. Evol.">
        <title>Distinct Expression and Methylation Patterns for Genes with Different Fates following a Single Whole-Genome Duplication in Flowering Plants.</title>
        <authorList>
            <person name="Shi T."/>
            <person name="Rahmani R.S."/>
            <person name="Gugger P.F."/>
            <person name="Wang M."/>
            <person name="Li H."/>
            <person name="Zhang Y."/>
            <person name="Li Z."/>
            <person name="Wang Q."/>
            <person name="Van de Peer Y."/>
            <person name="Marchal K."/>
            <person name="Chen J."/>
        </authorList>
    </citation>
    <scope>NUCLEOTIDE SEQUENCE [LARGE SCALE GENOMIC DNA]</scope>
    <source>
        <tissue evidence="1">Leaf</tissue>
    </source>
</reference>